<evidence type="ECO:0000313" key="3">
    <source>
        <dbReference type="EMBL" id="KAK7005872.1"/>
    </source>
</evidence>
<dbReference type="EMBL" id="JAWWNJ010000077">
    <property type="protein sequence ID" value="KAK7005872.1"/>
    <property type="molecule type" value="Genomic_DNA"/>
</dbReference>
<feature type="transmembrane region" description="Helical" evidence="2">
    <location>
        <begin position="6"/>
        <end position="32"/>
    </location>
</feature>
<feature type="region of interest" description="Disordered" evidence="1">
    <location>
        <begin position="39"/>
        <end position="65"/>
    </location>
</feature>
<comment type="caution">
    <text evidence="3">The sequence shown here is derived from an EMBL/GenBank/DDBJ whole genome shotgun (WGS) entry which is preliminary data.</text>
</comment>
<organism evidence="3 4">
    <name type="scientific">Favolaschia claudopus</name>
    <dbReference type="NCBI Taxonomy" id="2862362"/>
    <lineage>
        <taxon>Eukaryota</taxon>
        <taxon>Fungi</taxon>
        <taxon>Dikarya</taxon>
        <taxon>Basidiomycota</taxon>
        <taxon>Agaricomycotina</taxon>
        <taxon>Agaricomycetes</taxon>
        <taxon>Agaricomycetidae</taxon>
        <taxon>Agaricales</taxon>
        <taxon>Marasmiineae</taxon>
        <taxon>Mycenaceae</taxon>
        <taxon>Favolaschia</taxon>
    </lineage>
</organism>
<name>A0AAW0AA78_9AGAR</name>
<accession>A0AAW0AA78</accession>
<dbReference type="Proteomes" id="UP001362999">
    <property type="component" value="Unassembled WGS sequence"/>
</dbReference>
<feature type="region of interest" description="Disordered" evidence="1">
    <location>
        <begin position="275"/>
        <end position="335"/>
    </location>
</feature>
<feature type="compositionally biased region" description="Polar residues" evidence="1">
    <location>
        <begin position="363"/>
        <end position="376"/>
    </location>
</feature>
<feature type="region of interest" description="Disordered" evidence="1">
    <location>
        <begin position="119"/>
        <end position="261"/>
    </location>
</feature>
<reference evidence="3 4" key="1">
    <citation type="journal article" date="2024" name="J Genomics">
        <title>Draft genome sequencing and assembly of Favolaschia claudopus CIRM-BRFM 2984 isolated from oak limbs.</title>
        <authorList>
            <person name="Navarro D."/>
            <person name="Drula E."/>
            <person name="Chaduli D."/>
            <person name="Cazenave R."/>
            <person name="Ahrendt S."/>
            <person name="Wang J."/>
            <person name="Lipzen A."/>
            <person name="Daum C."/>
            <person name="Barry K."/>
            <person name="Grigoriev I.V."/>
            <person name="Favel A."/>
            <person name="Rosso M.N."/>
            <person name="Martin F."/>
        </authorList>
    </citation>
    <scope>NUCLEOTIDE SEQUENCE [LARGE SCALE GENOMIC DNA]</scope>
    <source>
        <strain evidence="3 4">CIRM-BRFM 2984</strain>
    </source>
</reference>
<feature type="compositionally biased region" description="Pro residues" evidence="1">
    <location>
        <begin position="232"/>
        <end position="242"/>
    </location>
</feature>
<protein>
    <submittedName>
        <fullName evidence="3">MFS general substrate transporter</fullName>
    </submittedName>
</protein>
<feature type="region of interest" description="Disordered" evidence="1">
    <location>
        <begin position="347"/>
        <end position="382"/>
    </location>
</feature>
<proteinExistence type="predicted"/>
<feature type="compositionally biased region" description="Polar residues" evidence="1">
    <location>
        <begin position="40"/>
        <end position="50"/>
    </location>
</feature>
<feature type="compositionally biased region" description="Acidic residues" evidence="1">
    <location>
        <begin position="312"/>
        <end position="321"/>
    </location>
</feature>
<keyword evidence="2" id="KW-0472">Membrane</keyword>
<evidence type="ECO:0000313" key="4">
    <source>
        <dbReference type="Proteomes" id="UP001362999"/>
    </source>
</evidence>
<gene>
    <name evidence="3" type="ORF">R3P38DRAFT_1722067</name>
</gene>
<feature type="compositionally biased region" description="Pro residues" evidence="1">
    <location>
        <begin position="189"/>
        <end position="198"/>
    </location>
</feature>
<dbReference type="AlphaFoldDB" id="A0AAW0AA78"/>
<sequence>MAASTNTGLIVGLIVAAVLVTILLLFIIMAVLQRRRRAGRNSSADGTQFSPEKMMLSKHQRNDSESIGLLRQAAPAAAPSPPPTGAKVLPTLPKAAGAYYNPYEVAGQEDYDLVPRTQYAPLTHPRPSPSPHNLHVAIPLPPAPSSRSYEPKAGRIPSPISAASSDSESLYSERSAVSARPRAPIDLASPPPPVPTLPPYLRNAKQEGRSTLTTSVPVINRMDTISLNSPSEPGPSSSPPFRPQNLRPLSELPPEEPPLSRGDTVAVAHLLKTRARRAGAAKQPTRTQTQVSRIERAGSIREVFSPLTPEDHQEDGEEELDERSTRPMPRPSQTLLDRSFAETLDYYTSQPISPRSPDDAASFASSETIRPRQMNSKLKGLP</sequence>
<evidence type="ECO:0000256" key="2">
    <source>
        <dbReference type="SAM" id="Phobius"/>
    </source>
</evidence>
<keyword evidence="2" id="KW-0812">Transmembrane</keyword>
<keyword evidence="4" id="KW-1185">Reference proteome</keyword>
<evidence type="ECO:0000256" key="1">
    <source>
        <dbReference type="SAM" id="MobiDB-lite"/>
    </source>
</evidence>
<keyword evidence="2" id="KW-1133">Transmembrane helix</keyword>
<feature type="compositionally biased region" description="Low complexity" evidence="1">
    <location>
        <begin position="155"/>
        <end position="175"/>
    </location>
</feature>